<dbReference type="PROSITE" id="PS51257">
    <property type="entry name" value="PROKAR_LIPOPROTEIN"/>
    <property type="match status" value="1"/>
</dbReference>
<keyword evidence="2" id="KW-1185">Reference proteome</keyword>
<evidence type="ECO:0000313" key="2">
    <source>
        <dbReference type="Proteomes" id="UP000593561"/>
    </source>
</evidence>
<dbReference type="EMBL" id="JABFAC010000009">
    <property type="protein sequence ID" value="MBA0624901.1"/>
    <property type="molecule type" value="Genomic_DNA"/>
</dbReference>
<dbReference type="AlphaFoldDB" id="A0A7J8SFQ5"/>
<evidence type="ECO:0000313" key="1">
    <source>
        <dbReference type="EMBL" id="MBA0624901.1"/>
    </source>
</evidence>
<dbReference type="Proteomes" id="UP000593561">
    <property type="component" value="Unassembled WGS sequence"/>
</dbReference>
<comment type="caution">
    <text evidence="1">The sequence shown here is derived from an EMBL/GenBank/DDBJ whole genome shotgun (WGS) entry which is preliminary data.</text>
</comment>
<proteinExistence type="predicted"/>
<name>A0A7J8SFQ5_GOSDV</name>
<reference evidence="1 2" key="1">
    <citation type="journal article" date="2019" name="Genome Biol. Evol.">
        <title>Insights into the evolution of the New World diploid cottons (Gossypium, subgenus Houzingenia) based on genome sequencing.</title>
        <authorList>
            <person name="Grover C.E."/>
            <person name="Arick M.A. 2nd"/>
            <person name="Thrash A."/>
            <person name="Conover J.L."/>
            <person name="Sanders W.S."/>
            <person name="Peterson D.G."/>
            <person name="Frelichowski J.E."/>
            <person name="Scheffler J.A."/>
            <person name="Scheffler B.E."/>
            <person name="Wendel J.F."/>
        </authorList>
    </citation>
    <scope>NUCLEOTIDE SEQUENCE [LARGE SCALE GENOMIC DNA]</scope>
    <source>
        <strain evidence="1">27</strain>
        <tissue evidence="1">Leaf</tissue>
    </source>
</reference>
<organism evidence="1 2">
    <name type="scientific">Gossypium davidsonii</name>
    <name type="common">Davidson's cotton</name>
    <name type="synonym">Gossypium klotzschianum subsp. davidsonii</name>
    <dbReference type="NCBI Taxonomy" id="34287"/>
    <lineage>
        <taxon>Eukaryota</taxon>
        <taxon>Viridiplantae</taxon>
        <taxon>Streptophyta</taxon>
        <taxon>Embryophyta</taxon>
        <taxon>Tracheophyta</taxon>
        <taxon>Spermatophyta</taxon>
        <taxon>Magnoliopsida</taxon>
        <taxon>eudicotyledons</taxon>
        <taxon>Gunneridae</taxon>
        <taxon>Pentapetalae</taxon>
        <taxon>rosids</taxon>
        <taxon>malvids</taxon>
        <taxon>Malvales</taxon>
        <taxon>Malvaceae</taxon>
        <taxon>Malvoideae</taxon>
        <taxon>Gossypium</taxon>
    </lineage>
</organism>
<gene>
    <name evidence="1" type="ORF">Godav_010173</name>
</gene>
<sequence length="60" mass="7252">MKLARIWKSLWLISILAACWTVWLARNGLVFERKMMTMETLIFQSKMRELLRSVYDDLLM</sequence>
<accession>A0A7J8SFQ5</accession>
<protein>
    <submittedName>
        <fullName evidence="1">Uncharacterized protein</fullName>
    </submittedName>
</protein>